<dbReference type="AlphaFoldDB" id="A0A0M6XZ19"/>
<reference evidence="2" key="1">
    <citation type="submission" date="2015-07" db="EMBL/GenBank/DDBJ databases">
        <authorList>
            <person name="Rodrigo-Torres Lidia"/>
            <person name="Arahal R.David."/>
        </authorList>
    </citation>
    <scope>NUCLEOTIDE SEQUENCE [LARGE SCALE GENOMIC DNA]</scope>
    <source>
        <strain evidence="2">CECT 4801</strain>
    </source>
</reference>
<dbReference type="Proteomes" id="UP000048926">
    <property type="component" value="Unassembled WGS sequence"/>
</dbReference>
<dbReference type="EMBL" id="CXST01000001">
    <property type="protein sequence ID" value="CTQ42246.1"/>
    <property type="molecule type" value="Genomic_DNA"/>
</dbReference>
<organism evidence="1 2">
    <name type="scientific">Roseibium aggregatum</name>
    <dbReference type="NCBI Taxonomy" id="187304"/>
    <lineage>
        <taxon>Bacteria</taxon>
        <taxon>Pseudomonadati</taxon>
        <taxon>Pseudomonadota</taxon>
        <taxon>Alphaproteobacteria</taxon>
        <taxon>Hyphomicrobiales</taxon>
        <taxon>Stappiaceae</taxon>
        <taxon>Roseibium</taxon>
    </lineage>
</organism>
<name>A0A0M6XZ19_9HYPH</name>
<dbReference type="OrthoDB" id="8356092at2"/>
<protein>
    <recommendedName>
        <fullName evidence="3">Agmatine deiminase</fullName>
    </recommendedName>
</protein>
<proteinExistence type="predicted"/>
<evidence type="ECO:0000313" key="1">
    <source>
        <dbReference type="EMBL" id="CTQ42246.1"/>
    </source>
</evidence>
<dbReference type="STRING" id="187304.B0E33_26740"/>
<gene>
    <name evidence="1" type="ORF">LAL4801_00671</name>
</gene>
<sequence length="413" mass="45882">MKMEIVKARTTWSIVPDCGGLIETIAISLPQKVFDPGNPHAEKILAAIGNLLKDMPSSVSILVFADSFNELAARSWIETQTECRYDIVVAGARPLESADIWAQDSILVQMRGNDLRIAAPACDWPRGNLPGLLAEHLSVACHDLPLFLPGGDQIVGEGFRLIGHTSRLRSASSKYGGDSTLLAADRRIGELDNRPVCYWGYRRQDLFEKPTVDTHKNRAGKNTADSNLEGGLDWQTANDLLGDLPFSHLRPDLVTTIERCESHVDRYVSPTGLRHNGKHLLLLADPVAVAPEAISKAKREKRLLDASEHWLRDQGFEIIRNPVPCGVDVKNAVRPRLYNNVLLENAVREGNGKPIMWLPCFGEDSRFMEFDAENARIWKDLGFDPKQVFGWESLAHANGALRCASKVIRRQAT</sequence>
<evidence type="ECO:0008006" key="3">
    <source>
        <dbReference type="Google" id="ProtNLM"/>
    </source>
</evidence>
<evidence type="ECO:0000313" key="2">
    <source>
        <dbReference type="Proteomes" id="UP000048926"/>
    </source>
</evidence>
<keyword evidence="2" id="KW-1185">Reference proteome</keyword>
<dbReference type="RefSeq" id="WP_055654219.1">
    <property type="nucleotide sequence ID" value="NZ_CXST01000001.1"/>
</dbReference>
<accession>A0A0M6XZ19</accession>